<gene>
    <name evidence="3" type="ORF">CV019_15050</name>
</gene>
<dbReference type="Pfam" id="PF07564">
    <property type="entry name" value="DUF1542"/>
    <property type="match status" value="3"/>
</dbReference>
<evidence type="ECO:0000259" key="2">
    <source>
        <dbReference type="Pfam" id="PF07564"/>
    </source>
</evidence>
<reference evidence="3 4" key="1">
    <citation type="submission" date="2017-11" db="EMBL/GenBank/DDBJ databases">
        <authorList>
            <person name="Founou R.C."/>
            <person name="Founou L."/>
            <person name="Allam M."/>
            <person name="Ismail A."/>
            <person name="Essack S.Y."/>
        </authorList>
    </citation>
    <scope>NUCLEOTIDE SEQUENCE [LARGE SCALE GENOMIC DNA]</scope>
    <source>
        <strain evidence="3 4">G811N2B1</strain>
    </source>
</reference>
<dbReference type="EMBL" id="PGWX01000600">
    <property type="protein sequence ID" value="PPJ68769.1"/>
    <property type="molecule type" value="Genomic_DNA"/>
</dbReference>
<feature type="non-terminal residue" evidence="3">
    <location>
        <position position="144"/>
    </location>
</feature>
<feature type="region of interest" description="Disordered" evidence="1">
    <location>
        <begin position="1"/>
        <end position="20"/>
    </location>
</feature>
<dbReference type="AlphaFoldDB" id="A0A7Z1SA31"/>
<feature type="domain" description="DUF1542" evidence="2">
    <location>
        <begin position="107"/>
        <end position="144"/>
    </location>
</feature>
<dbReference type="RefSeq" id="WP_142389501.1">
    <property type="nucleotide sequence ID" value="NZ_PGWX01000600.1"/>
</dbReference>
<evidence type="ECO:0000313" key="4">
    <source>
        <dbReference type="Proteomes" id="UP000238153"/>
    </source>
</evidence>
<feature type="compositionally biased region" description="Basic and acidic residues" evidence="1">
    <location>
        <begin position="134"/>
        <end position="144"/>
    </location>
</feature>
<dbReference type="InterPro" id="IPR011439">
    <property type="entry name" value="DUF1542"/>
</dbReference>
<organism evidence="3 4">
    <name type="scientific">Staphylococcus haemolyticus</name>
    <dbReference type="NCBI Taxonomy" id="1283"/>
    <lineage>
        <taxon>Bacteria</taxon>
        <taxon>Bacillati</taxon>
        <taxon>Bacillota</taxon>
        <taxon>Bacilli</taxon>
        <taxon>Bacillales</taxon>
        <taxon>Staphylococcaceae</taxon>
        <taxon>Staphylococcus</taxon>
    </lineage>
</organism>
<sequence length="144" mass="15099">IDQATNNAGVDTAKTNGVDSINNVQPTVVKKDEAKTAIENAARAKKAEIDQTPNATDEEKVAAKAKVDEAVNNAKASIDQVTNNEGVDTAKSNGLDSINNIQPTVVKKDEAKTAIDKAAEAKKTEIDQTPNATDEEKAAAKAKV</sequence>
<proteinExistence type="predicted"/>
<comment type="caution">
    <text evidence="3">The sequence shown here is derived from an EMBL/GenBank/DDBJ whole genome shotgun (WGS) entry which is preliminary data.</text>
</comment>
<name>A0A7Z1SA31_STAHA</name>
<evidence type="ECO:0000313" key="3">
    <source>
        <dbReference type="EMBL" id="PPJ68769.1"/>
    </source>
</evidence>
<feature type="non-terminal residue" evidence="3">
    <location>
        <position position="1"/>
    </location>
</feature>
<feature type="domain" description="DUF1542" evidence="2">
    <location>
        <begin position="30"/>
        <end position="105"/>
    </location>
</feature>
<evidence type="ECO:0000256" key="1">
    <source>
        <dbReference type="SAM" id="MobiDB-lite"/>
    </source>
</evidence>
<protein>
    <recommendedName>
        <fullName evidence="2">DUF1542 domain-containing protein</fullName>
    </recommendedName>
</protein>
<feature type="domain" description="DUF1542" evidence="2">
    <location>
        <begin position="1"/>
        <end position="28"/>
    </location>
</feature>
<feature type="region of interest" description="Disordered" evidence="1">
    <location>
        <begin position="119"/>
        <end position="144"/>
    </location>
</feature>
<accession>A0A7Z1SA31</accession>
<dbReference type="Proteomes" id="UP000238153">
    <property type="component" value="Unassembled WGS sequence"/>
</dbReference>